<keyword evidence="5" id="KW-0520">NAD</keyword>
<feature type="compositionally biased region" description="Polar residues" evidence="8">
    <location>
        <begin position="187"/>
        <end position="196"/>
    </location>
</feature>
<dbReference type="CDD" id="cd12324">
    <property type="entry name" value="RRM_RBM8"/>
    <property type="match status" value="1"/>
</dbReference>
<dbReference type="Pfam" id="PF01885">
    <property type="entry name" value="PTS_2-RNA"/>
    <property type="match status" value="1"/>
</dbReference>
<evidence type="ECO:0000256" key="8">
    <source>
        <dbReference type="SAM" id="MobiDB-lite"/>
    </source>
</evidence>
<dbReference type="SMART" id="SM00360">
    <property type="entry name" value="RRM"/>
    <property type="match status" value="1"/>
</dbReference>
<dbReference type="Pfam" id="PF00385">
    <property type="entry name" value="Chromo"/>
    <property type="match status" value="1"/>
</dbReference>
<dbReference type="Gene3D" id="1.10.10.970">
    <property type="entry name" value="RNA 2'-phosphotransferase, Tpt1/KptA family, N-terminal domain"/>
    <property type="match status" value="1"/>
</dbReference>
<comment type="catalytic activity">
    <reaction evidence="6">
        <text>2'-phospho-[ligated tRNA] + NAD(+) = mature tRNA + ADP-alpha-D-ribose 1'',2''-cyclic phosphate + nicotinamide</text>
        <dbReference type="Rhea" id="RHEA:23324"/>
        <dbReference type="Rhea" id="RHEA-COMP:11106"/>
        <dbReference type="Rhea" id="RHEA-COMP:11107"/>
        <dbReference type="ChEBI" id="CHEBI:17154"/>
        <dbReference type="ChEBI" id="CHEBI:57540"/>
        <dbReference type="ChEBI" id="CHEBI:76596"/>
        <dbReference type="ChEBI" id="CHEBI:82883"/>
        <dbReference type="ChEBI" id="CHEBI:85027"/>
        <dbReference type="EC" id="2.7.1.160"/>
    </reaction>
</comment>
<dbReference type="PANTHER" id="PTHR12684:SF2">
    <property type="entry name" value="TRNA 2'-PHOSPHOTRANSFERASE 1"/>
    <property type="match status" value="1"/>
</dbReference>
<dbReference type="EC" id="2.7.1.160" evidence="3"/>
<feature type="compositionally biased region" description="Basic and acidic residues" evidence="8">
    <location>
        <begin position="513"/>
        <end position="530"/>
    </location>
</feature>
<feature type="compositionally biased region" description="Polar residues" evidence="8">
    <location>
        <begin position="311"/>
        <end position="320"/>
    </location>
</feature>
<dbReference type="InterPro" id="IPR000953">
    <property type="entry name" value="Chromo/chromo_shadow_dom"/>
</dbReference>
<evidence type="ECO:0000256" key="1">
    <source>
        <dbReference type="ARBA" id="ARBA00003343"/>
    </source>
</evidence>
<accession>A0A9Q5N1X1</accession>
<dbReference type="InterPro" id="IPR016197">
    <property type="entry name" value="Chromo-like_dom_sf"/>
</dbReference>
<comment type="function">
    <text evidence="1">Catalyzes the last step of tRNA splicing, the transfer of the splice junction 2'-phosphate from ligated tRNA to NAD to produce ADP-ribose 1''-2'' cyclic phosphate.</text>
</comment>
<feature type="compositionally biased region" description="Acidic residues" evidence="8">
    <location>
        <begin position="205"/>
        <end position="224"/>
    </location>
</feature>
<reference evidence="11" key="1">
    <citation type="submission" date="2016-06" db="EMBL/GenBank/DDBJ databases">
        <title>Draft Genome sequence of the fungus Inonotus baumii.</title>
        <authorList>
            <person name="Zhu H."/>
            <person name="Lin W."/>
        </authorList>
    </citation>
    <scope>NUCLEOTIDE SEQUENCE</scope>
    <source>
        <strain evidence="11">821</strain>
    </source>
</reference>
<feature type="region of interest" description="Disordered" evidence="8">
    <location>
        <begin position="761"/>
        <end position="816"/>
    </location>
</feature>
<dbReference type="Gene3D" id="2.40.50.40">
    <property type="match status" value="1"/>
</dbReference>
<dbReference type="GO" id="GO:0006388">
    <property type="term" value="P:tRNA splicing, via endonucleolytic cleavage and ligation"/>
    <property type="evidence" value="ECO:0007669"/>
    <property type="project" value="TreeGrafter"/>
</dbReference>
<evidence type="ECO:0000256" key="4">
    <source>
        <dbReference type="ARBA" id="ARBA00022679"/>
    </source>
</evidence>
<dbReference type="InterPro" id="IPR002745">
    <property type="entry name" value="Ptrans_KptA/Tpt1"/>
</dbReference>
<name>A0A9Q5N1X1_SANBA</name>
<gene>
    <name evidence="11" type="ORF">A7U60_g6417</name>
</gene>
<dbReference type="InterPro" id="IPR000504">
    <property type="entry name" value="RRM_dom"/>
</dbReference>
<dbReference type="GO" id="GO:0003729">
    <property type="term" value="F:mRNA binding"/>
    <property type="evidence" value="ECO:0007669"/>
    <property type="project" value="InterPro"/>
</dbReference>
<dbReference type="SUPFAM" id="SSF54928">
    <property type="entry name" value="RNA-binding domain, RBD"/>
    <property type="match status" value="1"/>
</dbReference>
<feature type="region of interest" description="Disordered" evidence="8">
    <location>
        <begin position="174"/>
        <end position="224"/>
    </location>
</feature>
<dbReference type="AlphaFoldDB" id="A0A9Q5N1X1"/>
<dbReference type="GO" id="GO:0006338">
    <property type="term" value="P:chromatin remodeling"/>
    <property type="evidence" value="ECO:0007669"/>
    <property type="project" value="UniProtKB-ARBA"/>
</dbReference>
<dbReference type="GO" id="GO:0000215">
    <property type="term" value="F:tRNA 2'-phosphotransferase activity"/>
    <property type="evidence" value="ECO:0007669"/>
    <property type="project" value="UniProtKB-EC"/>
</dbReference>
<feature type="domain" description="Chromo" evidence="9">
    <location>
        <begin position="225"/>
        <end position="287"/>
    </location>
</feature>
<dbReference type="Proteomes" id="UP000757232">
    <property type="component" value="Unassembled WGS sequence"/>
</dbReference>
<feature type="domain" description="RRM" evidence="10">
    <location>
        <begin position="62"/>
        <end position="140"/>
    </location>
</feature>
<keyword evidence="4" id="KW-0808">Transferase</keyword>
<feature type="compositionally biased region" description="Polar residues" evidence="8">
    <location>
        <begin position="801"/>
        <end position="816"/>
    </location>
</feature>
<feature type="region of interest" description="Disordered" evidence="8">
    <location>
        <begin position="280"/>
        <end position="362"/>
    </location>
</feature>
<dbReference type="InterPro" id="IPR023780">
    <property type="entry name" value="Chromo_domain"/>
</dbReference>
<dbReference type="InterPro" id="IPR035979">
    <property type="entry name" value="RBD_domain_sf"/>
</dbReference>
<sequence length="816" mass="91726">MSDDEMSMNIDDAGGVVRRKGRGFQKSRDDAAVTTEPTYDRVDSGVAGSVAETKAARSVEGWIVFVTNVHEEATDEDLMDKFGEFGEIKNLHLNLDRRTGYVKGYALVEYETLAEAQAAIANANGSTLLEQVIECDFAFVRPPPSGPKQGGRGRGGRGRSFTCAFASMAQVEELDDAHIPANEVNKPRSQTSTREQVVTEKVADEGDEGKEQDDNGDEEEEEEEYEIEAILDYKRSYFKKGENAYLVKWKGYSEEHNSWVAEDDAENAKELITEFLKKRARNKEQSAKQAVRGRKPNSAKISKSGRDATPDTESVSVSTTKRGRGRAASPSDSEEEEQRTAKKSRVNVNTNGSASAKRGTLAALDKTDDEDFAMVDASGMTHDGRVYTSMKALKLAARRSWEELVKRVLTVERSGKDLMVYFETYSYFAIMRSGESDSLHLSGPTDIMYANLHRYAKTNCRGSYMIATRYAISSTLRASRRTPTACLHLTSSTSLTEDNSFLRRKLRRMERIEERKQQQREQRQAAEKPSRQAYKKGPRLRGNPRDEEDVRISKTLSWVLRHGAKTEGLIVRPDGYARVRDLLALQRFRDVNFQTLERIVQHDAKERYHLLFEPGSSENSAPDDCWWIRANQGHTMKDIDLNFAEITDAGQVPMAVHGTNFQAWQKIKQEGLSPMKRTHIHLAQHISHIKGMKATPGLRNKSQVLIYVDLDKAIRAGIHFYLSANGVVLTKGDETGFLRPEYFQRVTDALGSPLPGWSGVFAEEKRKSRSRSRERQAKERSKSMEKVSSASKDAELEPTVIPTTKALSDLNLNETQ</sequence>
<evidence type="ECO:0000256" key="3">
    <source>
        <dbReference type="ARBA" id="ARBA00012007"/>
    </source>
</evidence>
<dbReference type="SUPFAM" id="SSF56399">
    <property type="entry name" value="ADP-ribosylation"/>
    <property type="match status" value="1"/>
</dbReference>
<dbReference type="Gene3D" id="3.20.170.30">
    <property type="match status" value="1"/>
</dbReference>
<feature type="region of interest" description="Disordered" evidence="8">
    <location>
        <begin position="513"/>
        <end position="548"/>
    </location>
</feature>
<evidence type="ECO:0000259" key="9">
    <source>
        <dbReference type="PROSITE" id="PS50013"/>
    </source>
</evidence>
<dbReference type="PROSITE" id="PS50102">
    <property type="entry name" value="RRM"/>
    <property type="match status" value="1"/>
</dbReference>
<dbReference type="SMART" id="SM00298">
    <property type="entry name" value="CHROMO"/>
    <property type="match status" value="1"/>
</dbReference>
<dbReference type="PANTHER" id="PTHR12684">
    <property type="entry name" value="PUTATIVE PHOSPHOTRANSFERASE"/>
    <property type="match status" value="1"/>
</dbReference>
<dbReference type="Pfam" id="PF00076">
    <property type="entry name" value="RRM_1"/>
    <property type="match status" value="1"/>
</dbReference>
<keyword evidence="7" id="KW-0694">RNA-binding</keyword>
<keyword evidence="12" id="KW-1185">Reference proteome</keyword>
<dbReference type="Gene3D" id="3.30.70.330">
    <property type="match status" value="1"/>
</dbReference>
<dbReference type="InterPro" id="IPR042080">
    <property type="entry name" value="RNA_2'-PTrans_N"/>
</dbReference>
<protein>
    <recommendedName>
        <fullName evidence="3">2'-phosphotransferase</fullName>
        <ecNumber evidence="3">2.7.1.160</ecNumber>
    </recommendedName>
</protein>
<dbReference type="PROSITE" id="PS50013">
    <property type="entry name" value="CHROMO_2"/>
    <property type="match status" value="1"/>
</dbReference>
<evidence type="ECO:0000313" key="11">
    <source>
        <dbReference type="EMBL" id="OCB86522.1"/>
    </source>
</evidence>
<proteinExistence type="inferred from homology"/>
<evidence type="ECO:0000256" key="7">
    <source>
        <dbReference type="PROSITE-ProRule" id="PRU00176"/>
    </source>
</evidence>
<organism evidence="11 12">
    <name type="scientific">Sanghuangporus baumii</name>
    <name type="common">Phellinus baumii</name>
    <dbReference type="NCBI Taxonomy" id="108892"/>
    <lineage>
        <taxon>Eukaryota</taxon>
        <taxon>Fungi</taxon>
        <taxon>Dikarya</taxon>
        <taxon>Basidiomycota</taxon>
        <taxon>Agaricomycotina</taxon>
        <taxon>Agaricomycetes</taxon>
        <taxon>Hymenochaetales</taxon>
        <taxon>Hymenochaetaceae</taxon>
        <taxon>Sanghuangporus</taxon>
    </lineage>
</organism>
<evidence type="ECO:0000256" key="6">
    <source>
        <dbReference type="ARBA" id="ARBA00047949"/>
    </source>
</evidence>
<dbReference type="SUPFAM" id="SSF54160">
    <property type="entry name" value="Chromo domain-like"/>
    <property type="match status" value="1"/>
</dbReference>
<comment type="caution">
    <text evidence="11">The sequence shown here is derived from an EMBL/GenBank/DDBJ whole genome shotgun (WGS) entry which is preliminary data.</text>
</comment>
<dbReference type="OrthoDB" id="419694at2759"/>
<dbReference type="InterPro" id="IPR012677">
    <property type="entry name" value="Nucleotide-bd_a/b_plait_sf"/>
</dbReference>
<dbReference type="EMBL" id="LNZH02000201">
    <property type="protein sequence ID" value="OCB86522.1"/>
    <property type="molecule type" value="Genomic_DNA"/>
</dbReference>
<evidence type="ECO:0000313" key="12">
    <source>
        <dbReference type="Proteomes" id="UP000757232"/>
    </source>
</evidence>
<comment type="similarity">
    <text evidence="2">Belongs to the KptA/TPT1 family.</text>
</comment>
<evidence type="ECO:0000259" key="10">
    <source>
        <dbReference type="PROSITE" id="PS50102"/>
    </source>
</evidence>
<evidence type="ECO:0000256" key="5">
    <source>
        <dbReference type="ARBA" id="ARBA00023027"/>
    </source>
</evidence>
<feature type="compositionally biased region" description="Basic and acidic residues" evidence="8">
    <location>
        <begin position="762"/>
        <end position="785"/>
    </location>
</feature>
<dbReference type="InterPro" id="IPR033744">
    <property type="entry name" value="RRM_RBM8"/>
</dbReference>
<dbReference type="InterPro" id="IPR042081">
    <property type="entry name" value="RNA_2'-PTrans_C"/>
</dbReference>
<evidence type="ECO:0000256" key="2">
    <source>
        <dbReference type="ARBA" id="ARBA00009836"/>
    </source>
</evidence>